<sequence>MLHERPARTGSDLVMVDDWEARQPKYQRSKEVLAHFTEELGRQPLCAVDASGQPVPVQVMLLCGTDLLESFVRPGVWRPGDVEHILVTHGVACVLRRGCDLGTLLVEEGAPLRRFRDRVILVKEPFDNSVSSSTVRQELRRGHSVKYIVSDAVIEYIKAKGLYAEDEQDTKVEG</sequence>
<protein>
    <recommendedName>
        <fullName evidence="3">Nicotinamide-nucleotide adenylyltransferase</fullName>
    </recommendedName>
</protein>
<evidence type="ECO:0000313" key="2">
    <source>
        <dbReference type="Proteomes" id="UP000708148"/>
    </source>
</evidence>
<evidence type="ECO:0000313" key="1">
    <source>
        <dbReference type="EMBL" id="CAD7704915.1"/>
    </source>
</evidence>
<organism evidence="1 2">
    <name type="scientific">Ostreobium quekettii</name>
    <dbReference type="NCBI Taxonomy" id="121088"/>
    <lineage>
        <taxon>Eukaryota</taxon>
        <taxon>Viridiplantae</taxon>
        <taxon>Chlorophyta</taxon>
        <taxon>core chlorophytes</taxon>
        <taxon>Ulvophyceae</taxon>
        <taxon>TCBD clade</taxon>
        <taxon>Bryopsidales</taxon>
        <taxon>Ostreobineae</taxon>
        <taxon>Ostreobiaceae</taxon>
        <taxon>Ostreobium</taxon>
    </lineage>
</organism>
<name>A0A8S1JCW6_9CHLO</name>
<dbReference type="AlphaFoldDB" id="A0A8S1JCW6"/>
<dbReference type="PANTHER" id="PTHR12039">
    <property type="entry name" value="NICOTINAMIDE MONONUCLEOTIDE ADENYLYLTRANSFERASE"/>
    <property type="match status" value="1"/>
</dbReference>
<dbReference type="GO" id="GO:0009435">
    <property type="term" value="P:NAD+ biosynthetic process"/>
    <property type="evidence" value="ECO:0007669"/>
    <property type="project" value="TreeGrafter"/>
</dbReference>
<dbReference type="GO" id="GO:0004515">
    <property type="term" value="F:nicotinate-nucleotide adenylyltransferase activity"/>
    <property type="evidence" value="ECO:0007669"/>
    <property type="project" value="TreeGrafter"/>
</dbReference>
<dbReference type="Gene3D" id="3.40.50.620">
    <property type="entry name" value="HUPs"/>
    <property type="match status" value="1"/>
</dbReference>
<proteinExistence type="predicted"/>
<evidence type="ECO:0008006" key="3">
    <source>
        <dbReference type="Google" id="ProtNLM"/>
    </source>
</evidence>
<comment type="caution">
    <text evidence="1">The sequence shown here is derived from an EMBL/GenBank/DDBJ whole genome shotgun (WGS) entry which is preliminary data.</text>
</comment>
<keyword evidence="2" id="KW-1185">Reference proteome</keyword>
<accession>A0A8S1JCW6</accession>
<dbReference type="InterPro" id="IPR014729">
    <property type="entry name" value="Rossmann-like_a/b/a_fold"/>
</dbReference>
<dbReference type="Proteomes" id="UP000708148">
    <property type="component" value="Unassembled WGS sequence"/>
</dbReference>
<dbReference type="PANTHER" id="PTHR12039:SF0">
    <property type="entry name" value="NICOTINAMIDE-NUCLEOTIDE ADENYLYLTRANSFERASE"/>
    <property type="match status" value="1"/>
</dbReference>
<dbReference type="InterPro" id="IPR051182">
    <property type="entry name" value="Euk_NMN_adenylyltrnsfrase"/>
</dbReference>
<dbReference type="OrthoDB" id="422187at2759"/>
<dbReference type="GO" id="GO:0000309">
    <property type="term" value="F:nicotinamide-nucleotide adenylyltransferase activity"/>
    <property type="evidence" value="ECO:0007669"/>
    <property type="project" value="TreeGrafter"/>
</dbReference>
<gene>
    <name evidence="1" type="ORF">OSTQU699_LOCUS10270</name>
</gene>
<dbReference type="SUPFAM" id="SSF52374">
    <property type="entry name" value="Nucleotidylyl transferase"/>
    <property type="match status" value="1"/>
</dbReference>
<reference evidence="1" key="1">
    <citation type="submission" date="2020-12" db="EMBL/GenBank/DDBJ databases">
        <authorList>
            <person name="Iha C."/>
        </authorList>
    </citation>
    <scope>NUCLEOTIDE SEQUENCE</scope>
</reference>
<dbReference type="EMBL" id="CAJHUC010002973">
    <property type="protein sequence ID" value="CAD7704915.1"/>
    <property type="molecule type" value="Genomic_DNA"/>
</dbReference>